<keyword evidence="3" id="KW-1185">Reference proteome</keyword>
<dbReference type="PANTHER" id="PTHR36607">
    <property type="entry name" value="1,2-DIHYDROXY-3-KETO-5-METHYLTHIOPENTENE DIOXYGENASE 4"/>
    <property type="match status" value="1"/>
</dbReference>
<dbReference type="PANTHER" id="PTHR36607:SF23">
    <property type="entry name" value="AMINOTRANSFERASE-LIKE PLANT MOBILE DOMAIN-CONTAINING PROTEIN"/>
    <property type="match status" value="1"/>
</dbReference>
<accession>A0A9J6B4U7</accession>
<name>A0A9J6B4U7_SOLCO</name>
<dbReference type="OrthoDB" id="1750307at2759"/>
<dbReference type="Proteomes" id="UP000824120">
    <property type="component" value="Chromosome 1"/>
</dbReference>
<gene>
    <name evidence="2" type="ORF">H5410_003490</name>
</gene>
<protein>
    <submittedName>
        <fullName evidence="2">Uncharacterized protein</fullName>
    </submittedName>
</protein>
<evidence type="ECO:0000256" key="1">
    <source>
        <dbReference type="SAM" id="MobiDB-lite"/>
    </source>
</evidence>
<sequence>MSKMTFPPAITSAKKLYTTQYSSWWERSYGMVLEDTLDVVVEKAGSEFVTLLEDKSQYIEKTLSKVKTPLAPQHQSKKLNSSKVNAVGHPLGLPHEMPQVSDESTAMSRPKPK</sequence>
<comment type="caution">
    <text evidence="2">The sequence shown here is derived from an EMBL/GenBank/DDBJ whole genome shotgun (WGS) entry which is preliminary data.</text>
</comment>
<dbReference type="EMBL" id="JACXVP010000001">
    <property type="protein sequence ID" value="KAG5631773.1"/>
    <property type="molecule type" value="Genomic_DNA"/>
</dbReference>
<dbReference type="AlphaFoldDB" id="A0A9J6B4U7"/>
<feature type="region of interest" description="Disordered" evidence="1">
    <location>
        <begin position="69"/>
        <end position="113"/>
    </location>
</feature>
<proteinExistence type="predicted"/>
<evidence type="ECO:0000313" key="3">
    <source>
        <dbReference type="Proteomes" id="UP000824120"/>
    </source>
</evidence>
<evidence type="ECO:0000313" key="2">
    <source>
        <dbReference type="EMBL" id="KAG5631773.1"/>
    </source>
</evidence>
<organism evidence="2 3">
    <name type="scientific">Solanum commersonii</name>
    <name type="common">Commerson's wild potato</name>
    <name type="synonym">Commerson's nightshade</name>
    <dbReference type="NCBI Taxonomy" id="4109"/>
    <lineage>
        <taxon>Eukaryota</taxon>
        <taxon>Viridiplantae</taxon>
        <taxon>Streptophyta</taxon>
        <taxon>Embryophyta</taxon>
        <taxon>Tracheophyta</taxon>
        <taxon>Spermatophyta</taxon>
        <taxon>Magnoliopsida</taxon>
        <taxon>eudicotyledons</taxon>
        <taxon>Gunneridae</taxon>
        <taxon>Pentapetalae</taxon>
        <taxon>asterids</taxon>
        <taxon>lamiids</taxon>
        <taxon>Solanales</taxon>
        <taxon>Solanaceae</taxon>
        <taxon>Solanoideae</taxon>
        <taxon>Solaneae</taxon>
        <taxon>Solanum</taxon>
    </lineage>
</organism>
<reference evidence="2 3" key="1">
    <citation type="submission" date="2020-09" db="EMBL/GenBank/DDBJ databases">
        <title>De no assembly of potato wild relative species, Solanum commersonii.</title>
        <authorList>
            <person name="Cho K."/>
        </authorList>
    </citation>
    <scope>NUCLEOTIDE SEQUENCE [LARGE SCALE GENOMIC DNA]</scope>
    <source>
        <strain evidence="2">LZ3.2</strain>
        <tissue evidence="2">Leaf</tissue>
    </source>
</reference>